<dbReference type="Pfam" id="PF14336">
    <property type="entry name" value="GLUCM-like_C"/>
    <property type="match status" value="1"/>
</dbReference>
<gene>
    <name evidence="2" type="ORF">J2Y69_000817</name>
</gene>
<dbReference type="PANTHER" id="PTHR32022">
    <property type="entry name" value="D-GLUTAMATE CYCLASE, MITOCHONDRIAL"/>
    <property type="match status" value="1"/>
</dbReference>
<dbReference type="RefSeq" id="WP_310017836.1">
    <property type="nucleotide sequence ID" value="NZ_JAVDUM010000003.1"/>
</dbReference>
<name>A0ABU1S9F1_9MICO</name>
<sequence length="352" mass="36479">MATQKEIAVQQDDWEQDPRHDAVGEVLDRLVANDITARGVLPGLYEAACVGEGTTSLTMAAARALSARAEEGRAVLICTGWPSRSWLMEGLTETDGPAGAAYLARFLEQTLGLVPILVVAPGLESFAEAALRGAGLILADVDTALRSKSGAHRAAVAAVQPLTTDPERALAEAEELLDRLDPAAIIAIEMPGANADGEYHNVTARLVPSSLVAKADALVRSATARDILTVGIGDGGNELGMGNIAEAVRRLLPHGDRISPATTVDHLVVGSVSNFGALGVGAALAALHGRPELLRTVDLQRITDRLADAGAIDGLTAYVTANNDGLPPVGTRALVELVATAVEMHLGGWNKG</sequence>
<dbReference type="InterPro" id="IPR025504">
    <property type="entry name" value="GLUCM_C"/>
</dbReference>
<protein>
    <recommendedName>
        <fullName evidence="1">D-glutamate cyclase-like C-terminal domain-containing protein</fullName>
    </recommendedName>
</protein>
<reference evidence="2 3" key="1">
    <citation type="submission" date="2023-07" db="EMBL/GenBank/DDBJ databases">
        <title>Sorghum-associated microbial communities from plants grown in Nebraska, USA.</title>
        <authorList>
            <person name="Schachtman D."/>
        </authorList>
    </citation>
    <scope>NUCLEOTIDE SEQUENCE [LARGE SCALE GENOMIC DNA]</scope>
    <source>
        <strain evidence="2 3">2980</strain>
    </source>
</reference>
<dbReference type="PANTHER" id="PTHR32022:SF10">
    <property type="entry name" value="D-GLUTAMATE CYCLASE, MITOCHONDRIAL"/>
    <property type="match status" value="1"/>
</dbReference>
<evidence type="ECO:0000313" key="3">
    <source>
        <dbReference type="Proteomes" id="UP001259347"/>
    </source>
</evidence>
<accession>A0ABU1S9F1</accession>
<dbReference type="Gene3D" id="3.90.1640.20">
    <property type="entry name" value="TON_0340"/>
    <property type="match status" value="1"/>
</dbReference>
<organism evidence="2 3">
    <name type="scientific">Microbacterium resistens</name>
    <dbReference type="NCBI Taxonomy" id="156977"/>
    <lineage>
        <taxon>Bacteria</taxon>
        <taxon>Bacillati</taxon>
        <taxon>Actinomycetota</taxon>
        <taxon>Actinomycetes</taxon>
        <taxon>Micrococcales</taxon>
        <taxon>Microbacteriaceae</taxon>
        <taxon>Microbacterium</taxon>
    </lineage>
</organism>
<evidence type="ECO:0000313" key="2">
    <source>
        <dbReference type="EMBL" id="MDR6866225.1"/>
    </source>
</evidence>
<proteinExistence type="predicted"/>
<keyword evidence="3" id="KW-1185">Reference proteome</keyword>
<evidence type="ECO:0000259" key="1">
    <source>
        <dbReference type="Pfam" id="PF14336"/>
    </source>
</evidence>
<dbReference type="Proteomes" id="UP001259347">
    <property type="component" value="Unassembled WGS sequence"/>
</dbReference>
<dbReference type="EMBL" id="JAVDUM010000003">
    <property type="protein sequence ID" value="MDR6866225.1"/>
    <property type="molecule type" value="Genomic_DNA"/>
</dbReference>
<feature type="domain" description="D-glutamate cyclase-like C-terminal" evidence="1">
    <location>
        <begin position="28"/>
        <end position="330"/>
    </location>
</feature>
<comment type="caution">
    <text evidence="2">The sequence shown here is derived from an EMBL/GenBank/DDBJ whole genome shotgun (WGS) entry which is preliminary data.</text>
</comment>